<dbReference type="AlphaFoldDB" id="A0A543NLI1"/>
<evidence type="ECO:0000313" key="2">
    <source>
        <dbReference type="Proteomes" id="UP000317422"/>
    </source>
</evidence>
<organism evidence="1 2">
    <name type="scientific">Haloactinospora alba</name>
    <dbReference type="NCBI Taxonomy" id="405555"/>
    <lineage>
        <taxon>Bacteria</taxon>
        <taxon>Bacillati</taxon>
        <taxon>Actinomycetota</taxon>
        <taxon>Actinomycetes</taxon>
        <taxon>Streptosporangiales</taxon>
        <taxon>Nocardiopsidaceae</taxon>
        <taxon>Haloactinospora</taxon>
    </lineage>
</organism>
<sequence length="132" mass="13814">MALPARRIRNDRGSTEVAIAAPLLLLLLMTVAQIAVWAHGHQVAETIATHGLAATRAADASERSGQAQAEQAAEQLSGKLLTDLAVTTQRSTTTAQIRVEARVPSLVPGTSWPVTHELSAPVERIPEAGAGP</sequence>
<dbReference type="Proteomes" id="UP000317422">
    <property type="component" value="Unassembled WGS sequence"/>
</dbReference>
<dbReference type="RefSeq" id="WP_141924131.1">
    <property type="nucleotide sequence ID" value="NZ_VFQC01000001.1"/>
</dbReference>
<evidence type="ECO:0000313" key="1">
    <source>
        <dbReference type="EMBL" id="TQN32664.1"/>
    </source>
</evidence>
<name>A0A543NLI1_9ACTN</name>
<keyword evidence="2" id="KW-1185">Reference proteome</keyword>
<protein>
    <submittedName>
        <fullName evidence="1">TadE-like protein</fullName>
    </submittedName>
</protein>
<dbReference type="OrthoDB" id="3431296at2"/>
<gene>
    <name evidence="1" type="ORF">FHX37_2641</name>
</gene>
<accession>A0A543NLI1</accession>
<reference evidence="1 2" key="1">
    <citation type="submission" date="2019-06" db="EMBL/GenBank/DDBJ databases">
        <title>Sequencing the genomes of 1000 actinobacteria strains.</title>
        <authorList>
            <person name="Klenk H.-P."/>
        </authorList>
    </citation>
    <scope>NUCLEOTIDE SEQUENCE [LARGE SCALE GENOMIC DNA]</scope>
    <source>
        <strain evidence="1 2">DSM 45015</strain>
    </source>
</reference>
<proteinExistence type="predicted"/>
<dbReference type="EMBL" id="VFQC01000001">
    <property type="protein sequence ID" value="TQN32664.1"/>
    <property type="molecule type" value="Genomic_DNA"/>
</dbReference>
<comment type="caution">
    <text evidence="1">The sequence shown here is derived from an EMBL/GenBank/DDBJ whole genome shotgun (WGS) entry which is preliminary data.</text>
</comment>